<keyword evidence="5" id="KW-0862">Zinc</keyword>
<dbReference type="Gene3D" id="3.30.70.360">
    <property type="match status" value="1"/>
</dbReference>
<evidence type="ECO:0000256" key="3">
    <source>
        <dbReference type="ARBA" id="ARBA00022723"/>
    </source>
</evidence>
<comment type="similarity">
    <text evidence="1">Belongs to the peptidase M20A family.</text>
</comment>
<evidence type="ECO:0000256" key="1">
    <source>
        <dbReference type="ARBA" id="ARBA00006247"/>
    </source>
</evidence>
<dbReference type="SUPFAM" id="SSF53187">
    <property type="entry name" value="Zn-dependent exopeptidases"/>
    <property type="match status" value="1"/>
</dbReference>
<dbReference type="PANTHER" id="PTHR45962:SF1">
    <property type="entry name" value="N-FATTY-ACYL-AMINO ACID SYNTHASE_HYDROLASE PM20D1"/>
    <property type="match status" value="1"/>
</dbReference>
<evidence type="ECO:0000256" key="5">
    <source>
        <dbReference type="ARBA" id="ARBA00022833"/>
    </source>
</evidence>
<protein>
    <recommendedName>
        <fullName evidence="6">Peptidase M20 dimerisation domain-containing protein</fullName>
    </recommendedName>
</protein>
<dbReference type="InterPro" id="IPR001261">
    <property type="entry name" value="ArgE/DapE_CS"/>
</dbReference>
<keyword evidence="3" id="KW-0479">Metal-binding</keyword>
<accession>A0A0K1E7R3</accession>
<evidence type="ECO:0000256" key="2">
    <source>
        <dbReference type="ARBA" id="ARBA00022670"/>
    </source>
</evidence>
<dbReference type="KEGG" id="ccro:CMC5_010470"/>
<reference evidence="7 8" key="1">
    <citation type="submission" date="2015-07" db="EMBL/GenBank/DDBJ databases">
        <title>Genome analysis of myxobacterium Chondromyces crocatus Cm c5 reveals a high potential for natural compound synthesis and the genetic basis for the loss of fruiting body formation.</title>
        <authorList>
            <person name="Zaburannyi N."/>
            <person name="Bunk B."/>
            <person name="Maier J."/>
            <person name="Overmann J."/>
            <person name="Mueller R."/>
        </authorList>
    </citation>
    <scope>NUCLEOTIDE SEQUENCE [LARGE SCALE GENOMIC DNA]</scope>
    <source>
        <strain evidence="7 8">Cm c5</strain>
    </source>
</reference>
<dbReference type="PROSITE" id="PS51257">
    <property type="entry name" value="PROKAR_LIPOPROTEIN"/>
    <property type="match status" value="1"/>
</dbReference>
<dbReference type="GO" id="GO:0046872">
    <property type="term" value="F:metal ion binding"/>
    <property type="evidence" value="ECO:0007669"/>
    <property type="project" value="UniProtKB-KW"/>
</dbReference>
<dbReference type="Gene3D" id="3.40.630.10">
    <property type="entry name" value="Zn peptidases"/>
    <property type="match status" value="1"/>
</dbReference>
<dbReference type="PROSITE" id="PS00759">
    <property type="entry name" value="ARGE_DAPE_CPG2_2"/>
    <property type="match status" value="1"/>
</dbReference>
<dbReference type="GO" id="GO:0008233">
    <property type="term" value="F:peptidase activity"/>
    <property type="evidence" value="ECO:0007669"/>
    <property type="project" value="UniProtKB-KW"/>
</dbReference>
<dbReference type="Pfam" id="PF07687">
    <property type="entry name" value="M20_dimer"/>
    <property type="match status" value="1"/>
</dbReference>
<evidence type="ECO:0000259" key="6">
    <source>
        <dbReference type="Pfam" id="PF07687"/>
    </source>
</evidence>
<dbReference type="InterPro" id="IPR002933">
    <property type="entry name" value="Peptidase_M20"/>
</dbReference>
<dbReference type="EMBL" id="CP012159">
    <property type="protein sequence ID" value="AKT36926.1"/>
    <property type="molecule type" value="Genomic_DNA"/>
</dbReference>
<feature type="domain" description="Peptidase M20 dimerisation" evidence="6">
    <location>
        <begin position="246"/>
        <end position="386"/>
    </location>
</feature>
<evidence type="ECO:0000256" key="4">
    <source>
        <dbReference type="ARBA" id="ARBA00022801"/>
    </source>
</evidence>
<dbReference type="Proteomes" id="UP000067626">
    <property type="component" value="Chromosome"/>
</dbReference>
<dbReference type="Gene3D" id="1.10.150.900">
    <property type="match status" value="1"/>
</dbReference>
<sequence length="492" mass="52772">MEPRAAGAFRRALPGVASGLALWIALSCAAGEGQPPRFPRPPGDAAQAAAPHRQVLRAIYEELIEIDTTEARGSCTEAAQAMASRLLAAGFPAKDVQVLVHPDNARKGNLVARLRGTGAKRPLLLLAHLDVVEALRRDWSPDLDPFQLVERDGFFYGRGTSDDKAMAAIFVANLVRYKQEGLVPDRDLIVALTADEEGGAHNGVAWLLANHRGLIDAELGLNEGAGGRFRQGKRLFNGVQASEKVFQSFALETINKGGHSALPVKDNAIYRLASALSRLSTFDFPVSLSEVTRTYFARMAPLEEASTSADMKAVLATPPEPGAVARLSASAYYNALMRTTCVATQLEGGHAENALPQTARAVVNCRILPHESVAEVERTLIRVVGDDEVRITKVMAPQPSPPSPLTPSVMQPLEAITRALWPGVPVIPIMGTGATDSLYLRRAGIPMYGVSGLFSDIDDVRAHGKDERLGVSALYEGQEFLYRFVKSLAGGG</sequence>
<dbReference type="STRING" id="52.CMC5_010470"/>
<keyword evidence="4" id="KW-0378">Hydrolase</keyword>
<dbReference type="AlphaFoldDB" id="A0A0K1E7R3"/>
<dbReference type="Pfam" id="PF01546">
    <property type="entry name" value="Peptidase_M20"/>
    <property type="match status" value="1"/>
</dbReference>
<organism evidence="7 8">
    <name type="scientific">Chondromyces crocatus</name>
    <dbReference type="NCBI Taxonomy" id="52"/>
    <lineage>
        <taxon>Bacteria</taxon>
        <taxon>Pseudomonadati</taxon>
        <taxon>Myxococcota</taxon>
        <taxon>Polyangia</taxon>
        <taxon>Polyangiales</taxon>
        <taxon>Polyangiaceae</taxon>
        <taxon>Chondromyces</taxon>
    </lineage>
</organism>
<dbReference type="InterPro" id="IPR047177">
    <property type="entry name" value="Pept_M20A"/>
</dbReference>
<evidence type="ECO:0000313" key="8">
    <source>
        <dbReference type="Proteomes" id="UP000067626"/>
    </source>
</evidence>
<dbReference type="PANTHER" id="PTHR45962">
    <property type="entry name" value="N-FATTY-ACYL-AMINO ACID SYNTHASE/HYDROLASE PM20D1"/>
    <property type="match status" value="1"/>
</dbReference>
<proteinExistence type="inferred from homology"/>
<keyword evidence="8" id="KW-1185">Reference proteome</keyword>
<keyword evidence="2" id="KW-0645">Protease</keyword>
<dbReference type="SUPFAM" id="SSF55031">
    <property type="entry name" value="Bacterial exopeptidase dimerisation domain"/>
    <property type="match status" value="1"/>
</dbReference>
<dbReference type="NCBIfam" id="NF006596">
    <property type="entry name" value="PRK09133.1"/>
    <property type="match status" value="1"/>
</dbReference>
<name>A0A0K1E7R3_CHOCO</name>
<evidence type="ECO:0000313" key="7">
    <source>
        <dbReference type="EMBL" id="AKT36926.1"/>
    </source>
</evidence>
<dbReference type="InterPro" id="IPR011650">
    <property type="entry name" value="Peptidase_M20_dimer"/>
</dbReference>
<dbReference type="PROSITE" id="PS00758">
    <property type="entry name" value="ARGE_DAPE_CPG2_1"/>
    <property type="match status" value="1"/>
</dbReference>
<gene>
    <name evidence="7" type="ORF">CMC5_010470</name>
</gene>
<dbReference type="GO" id="GO:0006508">
    <property type="term" value="P:proteolysis"/>
    <property type="evidence" value="ECO:0007669"/>
    <property type="project" value="UniProtKB-KW"/>
</dbReference>
<dbReference type="InterPro" id="IPR036264">
    <property type="entry name" value="Bact_exopeptidase_dim_dom"/>
</dbReference>